<dbReference type="OrthoDB" id="10253254at2759"/>
<dbReference type="Proteomes" id="UP000682733">
    <property type="component" value="Unassembled WGS sequence"/>
</dbReference>
<feature type="compositionally biased region" description="Polar residues" evidence="2">
    <location>
        <begin position="236"/>
        <end position="259"/>
    </location>
</feature>
<dbReference type="EMBL" id="CAJOBA010028381">
    <property type="protein sequence ID" value="CAF3945332.1"/>
    <property type="molecule type" value="Genomic_DNA"/>
</dbReference>
<dbReference type="EMBL" id="CAJNOQ010015439">
    <property type="protein sequence ID" value="CAF1361529.1"/>
    <property type="molecule type" value="Genomic_DNA"/>
</dbReference>
<feature type="compositionally biased region" description="Polar residues" evidence="2">
    <location>
        <begin position="266"/>
        <end position="275"/>
    </location>
</feature>
<dbReference type="Proteomes" id="UP000677228">
    <property type="component" value="Unassembled WGS sequence"/>
</dbReference>
<dbReference type="Proteomes" id="UP000681722">
    <property type="component" value="Unassembled WGS sequence"/>
</dbReference>
<feature type="region of interest" description="Disordered" evidence="2">
    <location>
        <begin position="236"/>
        <end position="275"/>
    </location>
</feature>
<dbReference type="Proteomes" id="UP000663829">
    <property type="component" value="Unassembled WGS sequence"/>
</dbReference>
<dbReference type="EMBL" id="CAJNOK010011643">
    <property type="protein sequence ID" value="CAF1144855.1"/>
    <property type="molecule type" value="Genomic_DNA"/>
</dbReference>
<evidence type="ECO:0000313" key="4">
    <source>
        <dbReference type="EMBL" id="CAF1361529.1"/>
    </source>
</evidence>
<proteinExistence type="predicted"/>
<evidence type="ECO:0000256" key="2">
    <source>
        <dbReference type="SAM" id="MobiDB-lite"/>
    </source>
</evidence>
<gene>
    <name evidence="4" type="ORF">GPM918_LOCUS31406</name>
    <name evidence="3" type="ORF">OVA965_LOCUS21309</name>
    <name evidence="6" type="ORF">SRO942_LOCUS32049</name>
    <name evidence="5" type="ORF">TMI583_LOCUS21938</name>
</gene>
<evidence type="ECO:0000256" key="1">
    <source>
        <dbReference type="SAM" id="Coils"/>
    </source>
</evidence>
<evidence type="ECO:0000313" key="3">
    <source>
        <dbReference type="EMBL" id="CAF1144855.1"/>
    </source>
</evidence>
<dbReference type="PROSITE" id="PS51257">
    <property type="entry name" value="PROKAR_LIPOPROTEIN"/>
    <property type="match status" value="1"/>
</dbReference>
<comment type="caution">
    <text evidence="4">The sequence shown here is derived from an EMBL/GenBank/DDBJ whole genome shotgun (WGS) entry which is preliminary data.</text>
</comment>
<evidence type="ECO:0000313" key="7">
    <source>
        <dbReference type="Proteomes" id="UP000663829"/>
    </source>
</evidence>
<accession>A0A815I821</accession>
<name>A0A815I821_9BILA</name>
<evidence type="ECO:0000313" key="5">
    <source>
        <dbReference type="EMBL" id="CAF3945332.1"/>
    </source>
</evidence>
<protein>
    <submittedName>
        <fullName evidence="4">Uncharacterized protein</fullName>
    </submittedName>
</protein>
<keyword evidence="1" id="KW-0175">Coiled coil</keyword>
<dbReference type="AlphaFoldDB" id="A0A815I821"/>
<feature type="region of interest" description="Disordered" evidence="2">
    <location>
        <begin position="154"/>
        <end position="177"/>
    </location>
</feature>
<keyword evidence="7" id="KW-1185">Reference proteome</keyword>
<feature type="region of interest" description="Disordered" evidence="2">
    <location>
        <begin position="200"/>
        <end position="222"/>
    </location>
</feature>
<organism evidence="4 7">
    <name type="scientific">Didymodactylos carnosus</name>
    <dbReference type="NCBI Taxonomy" id="1234261"/>
    <lineage>
        <taxon>Eukaryota</taxon>
        <taxon>Metazoa</taxon>
        <taxon>Spiralia</taxon>
        <taxon>Gnathifera</taxon>
        <taxon>Rotifera</taxon>
        <taxon>Eurotatoria</taxon>
        <taxon>Bdelloidea</taxon>
        <taxon>Philodinida</taxon>
        <taxon>Philodinidae</taxon>
        <taxon>Didymodactylos</taxon>
    </lineage>
</organism>
<feature type="coiled-coil region" evidence="1">
    <location>
        <begin position="68"/>
        <end position="95"/>
    </location>
</feature>
<dbReference type="EMBL" id="CAJOBC010070291">
    <property type="protein sequence ID" value="CAF4240312.1"/>
    <property type="molecule type" value="Genomic_DNA"/>
</dbReference>
<sequence>MDTRKFDGIGEYVNLREGTPCHLHPTSTLFGCGFTPHYIVYHELVMTRKVLNILKPTDHSIKSCDERRHKEDNKKSTMEEEMRIAEEEFKRIKEDAHTAIPTPTVRRVVFIGSARTSKFPLRNYYYMNQQMYGQQPYVQQQRQQATMQRTTNMTSATTRSYPSPVSPPLVPSLTEHQQPSVSTYQHVLPTQFAVTIGVDTSTPHANKRARGDVSGNSDQDLQRQMNQQFRTRVINKSAQNQASSAYKCQRPNAQQTNANRPPPRHTNAQQRLILV</sequence>
<evidence type="ECO:0000313" key="6">
    <source>
        <dbReference type="EMBL" id="CAF4240312.1"/>
    </source>
</evidence>
<reference evidence="4" key="1">
    <citation type="submission" date="2021-02" db="EMBL/GenBank/DDBJ databases">
        <authorList>
            <person name="Nowell W R."/>
        </authorList>
    </citation>
    <scope>NUCLEOTIDE SEQUENCE</scope>
</reference>